<feature type="coiled-coil region" evidence="1">
    <location>
        <begin position="30"/>
        <end position="57"/>
    </location>
</feature>
<name>A0A149Q7I7_9PROT</name>
<dbReference type="PATRIC" id="fig|178900.5.peg.2310"/>
<evidence type="ECO:0000256" key="1">
    <source>
        <dbReference type="SAM" id="Coils"/>
    </source>
</evidence>
<gene>
    <name evidence="2" type="ORF">AD928_09105</name>
</gene>
<dbReference type="Gene3D" id="1.20.5.340">
    <property type="match status" value="1"/>
</dbReference>
<organism evidence="2 3">
    <name type="scientific">Acetobacter cerevisiae</name>
    <dbReference type="NCBI Taxonomy" id="178900"/>
    <lineage>
        <taxon>Bacteria</taxon>
        <taxon>Pseudomonadati</taxon>
        <taxon>Pseudomonadota</taxon>
        <taxon>Alphaproteobacteria</taxon>
        <taxon>Acetobacterales</taxon>
        <taxon>Acetobacteraceae</taxon>
        <taxon>Acetobacter</taxon>
    </lineage>
</organism>
<sequence length="67" mass="8060">MLKSFLRPDTNLRRENTELRAENARFLGAVARRDRENKNLREENRRLRLQVDALKRGRHRDAEGKFV</sequence>
<evidence type="ECO:0000313" key="3">
    <source>
        <dbReference type="Proteomes" id="UP000075473"/>
    </source>
</evidence>
<dbReference type="AlphaFoldDB" id="A0A149Q7I7"/>
<proteinExistence type="predicted"/>
<dbReference type="Proteomes" id="UP000075473">
    <property type="component" value="Unassembled WGS sequence"/>
</dbReference>
<accession>A0A149Q7I7</accession>
<dbReference type="EMBL" id="LHZA01000148">
    <property type="protein sequence ID" value="KXU93321.1"/>
    <property type="molecule type" value="Genomic_DNA"/>
</dbReference>
<protein>
    <submittedName>
        <fullName evidence="2">Uncharacterized protein</fullName>
    </submittedName>
</protein>
<evidence type="ECO:0000313" key="2">
    <source>
        <dbReference type="EMBL" id="KXU93321.1"/>
    </source>
</evidence>
<comment type="caution">
    <text evidence="2">The sequence shown here is derived from an EMBL/GenBank/DDBJ whole genome shotgun (WGS) entry which is preliminary data.</text>
</comment>
<reference evidence="2 3" key="1">
    <citation type="submission" date="2015-06" db="EMBL/GenBank/DDBJ databases">
        <title>Improved classification and identification of acetic acid bacteria using matrix-assisted laser desorption/ionization time-of-flight mass spectrometry; Gluconobacter nephelii and Gluconobacter uchimurae are later heterotypic synonyms of Gluconobacter japonicus and Gluconobacter oxydans, respectively.</title>
        <authorList>
            <person name="Li L."/>
            <person name="Cleenwerck I."/>
            <person name="De Vuyst L."/>
            <person name="Vandamme P."/>
        </authorList>
    </citation>
    <scope>NUCLEOTIDE SEQUENCE [LARGE SCALE GENOMIC DNA]</scope>
    <source>
        <strain evidence="2 3">LMG 1625</strain>
    </source>
</reference>
<keyword evidence="1" id="KW-0175">Coiled coil</keyword>